<dbReference type="SUPFAM" id="SSF48264">
    <property type="entry name" value="Cytochrome P450"/>
    <property type="match status" value="1"/>
</dbReference>
<evidence type="ECO:0000313" key="4">
    <source>
        <dbReference type="Proteomes" id="UP000641932"/>
    </source>
</evidence>
<dbReference type="InterPro" id="IPR036396">
    <property type="entry name" value="Cyt_P450_sf"/>
</dbReference>
<dbReference type="GO" id="GO:0004497">
    <property type="term" value="F:monooxygenase activity"/>
    <property type="evidence" value="ECO:0007669"/>
    <property type="project" value="InterPro"/>
</dbReference>
<dbReference type="InterPro" id="IPR001128">
    <property type="entry name" value="Cyt_P450"/>
</dbReference>
<dbReference type="PANTHER" id="PTHR46696">
    <property type="entry name" value="P450, PUTATIVE (EUROFUNG)-RELATED"/>
    <property type="match status" value="1"/>
</dbReference>
<proteinExistence type="inferred from homology"/>
<gene>
    <name evidence="3" type="ORF">GCM10012280_66070</name>
</gene>
<dbReference type="Proteomes" id="UP000641932">
    <property type="component" value="Unassembled WGS sequence"/>
</dbReference>
<dbReference type="RefSeq" id="WP_189135505.1">
    <property type="nucleotide sequence ID" value="NZ_BMMS01000046.1"/>
</dbReference>
<name>A0A917ZZ26_9ACTN</name>
<dbReference type="Gene3D" id="1.10.630.10">
    <property type="entry name" value="Cytochrome P450"/>
    <property type="match status" value="1"/>
</dbReference>
<reference evidence="3" key="1">
    <citation type="journal article" date="2014" name="Int. J. Syst. Evol. Microbiol.">
        <title>Complete genome sequence of Corynebacterium casei LMG S-19264T (=DSM 44701T), isolated from a smear-ripened cheese.</title>
        <authorList>
            <consortium name="US DOE Joint Genome Institute (JGI-PGF)"/>
            <person name="Walter F."/>
            <person name="Albersmeier A."/>
            <person name="Kalinowski J."/>
            <person name="Ruckert C."/>
        </authorList>
    </citation>
    <scope>NUCLEOTIDE SEQUENCE</scope>
    <source>
        <strain evidence="3">CGMCC 4.7201</strain>
    </source>
</reference>
<dbReference type="PANTHER" id="PTHR46696:SF1">
    <property type="entry name" value="CYTOCHROME P450 YJIB-RELATED"/>
    <property type="match status" value="1"/>
</dbReference>
<reference evidence="3" key="2">
    <citation type="submission" date="2020-09" db="EMBL/GenBank/DDBJ databases">
        <authorList>
            <person name="Sun Q."/>
            <person name="Zhou Y."/>
        </authorList>
    </citation>
    <scope>NUCLEOTIDE SEQUENCE</scope>
    <source>
        <strain evidence="3">CGMCC 4.7201</strain>
    </source>
</reference>
<feature type="region of interest" description="Disordered" evidence="2">
    <location>
        <begin position="1"/>
        <end position="20"/>
    </location>
</feature>
<dbReference type="AlphaFoldDB" id="A0A917ZZ26"/>
<dbReference type="EMBL" id="BMMS01000046">
    <property type="protein sequence ID" value="GGO99497.1"/>
    <property type="molecule type" value="Genomic_DNA"/>
</dbReference>
<dbReference type="GO" id="GO:0005506">
    <property type="term" value="F:iron ion binding"/>
    <property type="evidence" value="ECO:0007669"/>
    <property type="project" value="InterPro"/>
</dbReference>
<keyword evidence="4" id="KW-1185">Reference proteome</keyword>
<comment type="similarity">
    <text evidence="1">Belongs to the cytochrome P450 family.</text>
</comment>
<dbReference type="GO" id="GO:0020037">
    <property type="term" value="F:heme binding"/>
    <property type="evidence" value="ECO:0007669"/>
    <property type="project" value="InterPro"/>
</dbReference>
<dbReference type="InterPro" id="IPR002397">
    <property type="entry name" value="Cyt_P450_B"/>
</dbReference>
<dbReference type="Pfam" id="PF00067">
    <property type="entry name" value="p450"/>
    <property type="match status" value="1"/>
</dbReference>
<dbReference type="GO" id="GO:0016705">
    <property type="term" value="F:oxidoreductase activity, acting on paired donors, with incorporation or reduction of molecular oxygen"/>
    <property type="evidence" value="ECO:0007669"/>
    <property type="project" value="InterPro"/>
</dbReference>
<evidence type="ECO:0000256" key="1">
    <source>
        <dbReference type="ARBA" id="ARBA00010617"/>
    </source>
</evidence>
<protein>
    <recommendedName>
        <fullName evidence="5">Cytochrome P450</fullName>
    </recommendedName>
</protein>
<sequence length="151" mass="16233">MDPAPEYGRRRTQRGPVEAHPPVGEAAWLVTRYDDARAVLGDVRSSSDTTAEVEETMRFHTVTQGGIGRAATAGIDAGGTVVRAGEGVIVRLPAANRDPSVFAEPDRFDVHRQVRDHLTLGHGVHHCTGQGLAGLELRVARGERRPAACPR</sequence>
<accession>A0A917ZZ26</accession>
<organism evidence="3 4">
    <name type="scientific">Wenjunlia tyrosinilytica</name>
    <dbReference type="NCBI Taxonomy" id="1544741"/>
    <lineage>
        <taxon>Bacteria</taxon>
        <taxon>Bacillati</taxon>
        <taxon>Actinomycetota</taxon>
        <taxon>Actinomycetes</taxon>
        <taxon>Kitasatosporales</taxon>
        <taxon>Streptomycetaceae</taxon>
        <taxon>Wenjunlia</taxon>
    </lineage>
</organism>
<evidence type="ECO:0000313" key="3">
    <source>
        <dbReference type="EMBL" id="GGO99497.1"/>
    </source>
</evidence>
<evidence type="ECO:0000256" key="2">
    <source>
        <dbReference type="SAM" id="MobiDB-lite"/>
    </source>
</evidence>
<comment type="caution">
    <text evidence="3">The sequence shown here is derived from an EMBL/GenBank/DDBJ whole genome shotgun (WGS) entry which is preliminary data.</text>
</comment>
<evidence type="ECO:0008006" key="5">
    <source>
        <dbReference type="Google" id="ProtNLM"/>
    </source>
</evidence>
<dbReference type="PRINTS" id="PR00359">
    <property type="entry name" value="BP450"/>
</dbReference>